<organism evidence="2 3">
    <name type="scientific">Chara braunii</name>
    <name type="common">Braun's stonewort</name>
    <dbReference type="NCBI Taxonomy" id="69332"/>
    <lineage>
        <taxon>Eukaryota</taxon>
        <taxon>Viridiplantae</taxon>
        <taxon>Streptophyta</taxon>
        <taxon>Charophyceae</taxon>
        <taxon>Charales</taxon>
        <taxon>Characeae</taxon>
        <taxon>Chara</taxon>
    </lineage>
</organism>
<name>A0A388M8R1_CHABU</name>
<evidence type="ECO:0000313" key="2">
    <source>
        <dbReference type="EMBL" id="GBG90883.1"/>
    </source>
</evidence>
<accession>A0A388M8R1</accession>
<dbReference type="AlphaFoldDB" id="A0A388M8R1"/>
<comment type="caution">
    <text evidence="2">The sequence shown here is derived from an EMBL/GenBank/DDBJ whole genome shotgun (WGS) entry which is preliminary data.</text>
</comment>
<dbReference type="EMBL" id="BFEA01000850">
    <property type="protein sequence ID" value="GBG90882.1"/>
    <property type="molecule type" value="Genomic_DNA"/>
</dbReference>
<dbReference type="EMBL" id="BFEA01000850">
    <property type="protein sequence ID" value="GBG90883.1"/>
    <property type="molecule type" value="Genomic_DNA"/>
</dbReference>
<gene>
    <name evidence="1" type="ORF">CBR_g51389</name>
    <name evidence="2" type="ORF">CBR_g51390</name>
</gene>
<keyword evidence="3" id="KW-1185">Reference proteome</keyword>
<protein>
    <submittedName>
        <fullName evidence="2">Uncharacterized protein</fullName>
    </submittedName>
</protein>
<dbReference type="Proteomes" id="UP000265515">
    <property type="component" value="Unassembled WGS sequence"/>
</dbReference>
<evidence type="ECO:0000313" key="3">
    <source>
        <dbReference type="Proteomes" id="UP000265515"/>
    </source>
</evidence>
<dbReference type="Gramene" id="GBG90883">
    <property type="protein sequence ID" value="GBG90883"/>
    <property type="gene ID" value="CBR_g51390"/>
</dbReference>
<sequence length="96" mass="10436">MQRNCFPLSSISTNGRYGSADAESAVRFVANELAYLTVVLNYPRALQLGLNDVTDLAAEPLKFGSGFQQRELWKRRSAQSDGSVLLASLAVMGDPL</sequence>
<proteinExistence type="predicted"/>
<reference evidence="2 3" key="1">
    <citation type="journal article" date="2018" name="Cell">
        <title>The Chara Genome: Secondary Complexity and Implications for Plant Terrestrialization.</title>
        <authorList>
            <person name="Nishiyama T."/>
            <person name="Sakayama H."/>
            <person name="Vries J.D."/>
            <person name="Buschmann H."/>
            <person name="Saint-Marcoux D."/>
            <person name="Ullrich K.K."/>
            <person name="Haas F.B."/>
            <person name="Vanderstraeten L."/>
            <person name="Becker D."/>
            <person name="Lang D."/>
            <person name="Vosolsobe S."/>
            <person name="Rombauts S."/>
            <person name="Wilhelmsson P.K.I."/>
            <person name="Janitza P."/>
            <person name="Kern R."/>
            <person name="Heyl A."/>
            <person name="Rumpler F."/>
            <person name="Villalobos L.I.A.C."/>
            <person name="Clay J.M."/>
            <person name="Skokan R."/>
            <person name="Toyoda A."/>
            <person name="Suzuki Y."/>
            <person name="Kagoshima H."/>
            <person name="Schijlen E."/>
            <person name="Tajeshwar N."/>
            <person name="Catarino B."/>
            <person name="Hetherington A.J."/>
            <person name="Saltykova A."/>
            <person name="Bonnot C."/>
            <person name="Breuninger H."/>
            <person name="Symeonidi A."/>
            <person name="Radhakrishnan G.V."/>
            <person name="Van Nieuwerburgh F."/>
            <person name="Deforce D."/>
            <person name="Chang C."/>
            <person name="Karol K.G."/>
            <person name="Hedrich R."/>
            <person name="Ulvskov P."/>
            <person name="Glockner G."/>
            <person name="Delwiche C.F."/>
            <person name="Petrasek J."/>
            <person name="Van de Peer Y."/>
            <person name="Friml J."/>
            <person name="Beilby M."/>
            <person name="Dolan L."/>
            <person name="Kohara Y."/>
            <person name="Sugano S."/>
            <person name="Fujiyama A."/>
            <person name="Delaux P.-M."/>
            <person name="Quint M."/>
            <person name="TheiBen G."/>
            <person name="Hagemann M."/>
            <person name="Harholt J."/>
            <person name="Dunand C."/>
            <person name="Zachgo S."/>
            <person name="Langdale J."/>
            <person name="Maumus F."/>
            <person name="Straeten D.V.D."/>
            <person name="Gould S.B."/>
            <person name="Rensing S.A."/>
        </authorList>
    </citation>
    <scope>NUCLEOTIDE SEQUENCE [LARGE SCALE GENOMIC DNA]</scope>
    <source>
        <strain evidence="2 3">S276</strain>
    </source>
</reference>
<evidence type="ECO:0000313" key="1">
    <source>
        <dbReference type="EMBL" id="GBG90882.1"/>
    </source>
</evidence>
<dbReference type="Gramene" id="GBG90882">
    <property type="protein sequence ID" value="GBG90882"/>
    <property type="gene ID" value="CBR_g51389"/>
</dbReference>